<keyword evidence="6" id="KW-0966">Cell projection</keyword>
<dbReference type="AlphaFoldDB" id="A0A6I6EN41"/>
<dbReference type="GO" id="GO:0003774">
    <property type="term" value="F:cytoskeletal motor activity"/>
    <property type="evidence" value="ECO:0007669"/>
    <property type="project" value="InterPro"/>
</dbReference>
<organism evidence="6 7">
    <name type="scientific">Clostridium bovifaecis</name>
    <dbReference type="NCBI Taxonomy" id="2184719"/>
    <lineage>
        <taxon>Bacteria</taxon>
        <taxon>Bacillati</taxon>
        <taxon>Bacillota</taxon>
        <taxon>Clostridia</taxon>
        <taxon>Eubacteriales</taxon>
        <taxon>Clostridiaceae</taxon>
        <taxon>Clostridium</taxon>
    </lineage>
</organism>
<dbReference type="NCBIfam" id="TIGR00205">
    <property type="entry name" value="fliE"/>
    <property type="match status" value="1"/>
</dbReference>
<dbReference type="PRINTS" id="PR01006">
    <property type="entry name" value="FLGHOOKFLIE"/>
</dbReference>
<dbReference type="Proteomes" id="UP000422764">
    <property type="component" value="Chromosome"/>
</dbReference>
<protein>
    <recommendedName>
        <fullName evidence="4 5">Flagellar hook-basal body complex protein FliE</fullName>
    </recommendedName>
</protein>
<gene>
    <name evidence="4 6" type="primary">fliE</name>
    <name evidence="6" type="ORF">GOM49_08245</name>
</gene>
<evidence type="ECO:0000256" key="1">
    <source>
        <dbReference type="ARBA" id="ARBA00004117"/>
    </source>
</evidence>
<proteinExistence type="inferred from homology"/>
<evidence type="ECO:0000256" key="2">
    <source>
        <dbReference type="ARBA" id="ARBA00009272"/>
    </source>
</evidence>
<dbReference type="InterPro" id="IPR001624">
    <property type="entry name" value="FliE"/>
</dbReference>
<dbReference type="PANTHER" id="PTHR34653:SF1">
    <property type="entry name" value="FLAGELLAR HOOK-BASAL BODY COMPLEX PROTEIN FLIE"/>
    <property type="match status" value="1"/>
</dbReference>
<evidence type="ECO:0000313" key="7">
    <source>
        <dbReference type="Proteomes" id="UP000422764"/>
    </source>
</evidence>
<dbReference type="HAMAP" id="MF_00724">
    <property type="entry name" value="FliE"/>
    <property type="match status" value="1"/>
</dbReference>
<keyword evidence="7" id="KW-1185">Reference proteome</keyword>
<dbReference type="GO" id="GO:0071973">
    <property type="term" value="P:bacterial-type flagellum-dependent cell motility"/>
    <property type="evidence" value="ECO:0007669"/>
    <property type="project" value="InterPro"/>
</dbReference>
<accession>A0A6I6EN41</accession>
<evidence type="ECO:0000256" key="3">
    <source>
        <dbReference type="ARBA" id="ARBA00023143"/>
    </source>
</evidence>
<dbReference type="GO" id="GO:0009425">
    <property type="term" value="C:bacterial-type flagellum basal body"/>
    <property type="evidence" value="ECO:0007669"/>
    <property type="project" value="UniProtKB-SubCell"/>
</dbReference>
<dbReference type="Pfam" id="PF02049">
    <property type="entry name" value="FliE"/>
    <property type="match status" value="1"/>
</dbReference>
<keyword evidence="6" id="KW-0282">Flagellum</keyword>
<keyword evidence="3 4" id="KW-0975">Bacterial flagellum</keyword>
<reference evidence="6 7" key="1">
    <citation type="submission" date="2019-12" db="EMBL/GenBank/DDBJ databases">
        <title>Genome sequenceing of Clostridium bovifaecis.</title>
        <authorList>
            <person name="Yao Y."/>
        </authorList>
    </citation>
    <scope>NUCLEOTIDE SEQUENCE [LARGE SCALE GENOMIC DNA]</scope>
    <source>
        <strain evidence="6 7">BXX</strain>
    </source>
</reference>
<evidence type="ECO:0000256" key="5">
    <source>
        <dbReference type="NCBIfam" id="TIGR00205"/>
    </source>
</evidence>
<name>A0A6I6EN41_9CLOT</name>
<sequence length="103" mass="11975">MKINDFIPNTQIYSKFNSIEDKKETINENGNVSFGETLKNKLEEVNEKQLEAEKTTEQFIKGDNVDIHEVMVKTEEAKLSLQLAVQVRNKLLEAYQEINRMQV</sequence>
<evidence type="ECO:0000313" key="6">
    <source>
        <dbReference type="EMBL" id="QGU95082.1"/>
    </source>
</evidence>
<comment type="subcellular location">
    <subcellularLocation>
        <location evidence="1 4">Bacterial flagellum basal body</location>
    </subcellularLocation>
</comment>
<dbReference type="PANTHER" id="PTHR34653">
    <property type="match status" value="1"/>
</dbReference>
<dbReference type="EMBL" id="CP046522">
    <property type="protein sequence ID" value="QGU95082.1"/>
    <property type="molecule type" value="Genomic_DNA"/>
</dbReference>
<keyword evidence="6" id="KW-0969">Cilium</keyword>
<evidence type="ECO:0000256" key="4">
    <source>
        <dbReference type="HAMAP-Rule" id="MF_00724"/>
    </source>
</evidence>
<comment type="similarity">
    <text evidence="2 4">Belongs to the FliE family.</text>
</comment>
<dbReference type="GO" id="GO:0005198">
    <property type="term" value="F:structural molecule activity"/>
    <property type="evidence" value="ECO:0007669"/>
    <property type="project" value="UniProtKB-UniRule"/>
</dbReference>